<evidence type="ECO:0000313" key="2">
    <source>
        <dbReference type="EMBL" id="CAK0803830.1"/>
    </source>
</evidence>
<organism evidence="2 3">
    <name type="scientific">Prorocentrum cordatum</name>
    <dbReference type="NCBI Taxonomy" id="2364126"/>
    <lineage>
        <taxon>Eukaryota</taxon>
        <taxon>Sar</taxon>
        <taxon>Alveolata</taxon>
        <taxon>Dinophyceae</taxon>
        <taxon>Prorocentrales</taxon>
        <taxon>Prorocentraceae</taxon>
        <taxon>Prorocentrum</taxon>
    </lineage>
</organism>
<feature type="non-terminal residue" evidence="2">
    <location>
        <position position="93"/>
    </location>
</feature>
<evidence type="ECO:0000313" key="3">
    <source>
        <dbReference type="Proteomes" id="UP001189429"/>
    </source>
</evidence>
<accession>A0ABN9QGG6</accession>
<gene>
    <name evidence="2" type="ORF">PCOR1329_LOCUS10858</name>
</gene>
<feature type="compositionally biased region" description="Low complexity" evidence="1">
    <location>
        <begin position="78"/>
        <end position="93"/>
    </location>
</feature>
<reference evidence="2" key="1">
    <citation type="submission" date="2023-10" db="EMBL/GenBank/DDBJ databases">
        <authorList>
            <person name="Chen Y."/>
            <person name="Shah S."/>
            <person name="Dougan E. K."/>
            <person name="Thang M."/>
            <person name="Chan C."/>
        </authorList>
    </citation>
    <scope>NUCLEOTIDE SEQUENCE [LARGE SCALE GENOMIC DNA]</scope>
</reference>
<feature type="region of interest" description="Disordered" evidence="1">
    <location>
        <begin position="68"/>
        <end position="93"/>
    </location>
</feature>
<comment type="caution">
    <text evidence="2">The sequence shown here is derived from an EMBL/GenBank/DDBJ whole genome shotgun (WGS) entry which is preliminary data.</text>
</comment>
<name>A0ABN9QGG6_9DINO</name>
<evidence type="ECO:0000256" key="1">
    <source>
        <dbReference type="SAM" id="MobiDB-lite"/>
    </source>
</evidence>
<keyword evidence="3" id="KW-1185">Reference proteome</keyword>
<feature type="region of interest" description="Disordered" evidence="1">
    <location>
        <begin position="1"/>
        <end position="29"/>
    </location>
</feature>
<dbReference type="Proteomes" id="UP001189429">
    <property type="component" value="Unassembled WGS sequence"/>
</dbReference>
<dbReference type="EMBL" id="CAUYUJ010003103">
    <property type="protein sequence ID" value="CAK0803830.1"/>
    <property type="molecule type" value="Genomic_DNA"/>
</dbReference>
<sequence>DPGESARSSSSACCGTRGAGATPSTAGARTSCTPCPTLAITAGASASLSSTAWTRSTCSAWMRSFRRPETGWRTGAPSTSARSATSTSSRRAP</sequence>
<proteinExistence type="predicted"/>
<protein>
    <submittedName>
        <fullName evidence="2">Uncharacterized protein</fullName>
    </submittedName>
</protein>
<feature type="compositionally biased region" description="Polar residues" evidence="1">
    <location>
        <begin position="1"/>
        <end position="13"/>
    </location>
</feature>
<feature type="non-terminal residue" evidence="2">
    <location>
        <position position="1"/>
    </location>
</feature>